<dbReference type="eggNOG" id="COG0613">
    <property type="taxonomic scope" value="Bacteria"/>
</dbReference>
<dbReference type="Pfam" id="PF02811">
    <property type="entry name" value="PHP"/>
    <property type="match status" value="1"/>
</dbReference>
<sequence length="286" mass="32627">MNSDIDLHIHTAASDGTDQPLELIERIKNAHIHIFSITDHDTIQGVMQVKDQIPKDLTFIKGIEFSTITPIRQAHILGYDYDENNALFQAIIKEGNILRKNKMLQRLDYLKDIHHIIFNNYELNYLYSLNSVAKPHLASLIVKKGYASTISEAIEKYINGIPGETERIDAKAAIEAIKESGGIAIWAHPLGGENVKRLSEEDFMKQFHYLLNAGIQGLEVYYSRYDDNEQKYLSDLALKYHLLISGGSDYHGQTKNIELGTLNKNHHFIDTENLSLLKLLKKRNKN</sequence>
<reference evidence="2 3" key="1">
    <citation type="submission" date="2013-02" db="EMBL/GenBank/DDBJ databases">
        <title>The Genome Sequence of Lactobacillus catenaformis F0143.</title>
        <authorList>
            <consortium name="The Broad Institute Genome Sequencing Platform"/>
            <person name="Earl A."/>
            <person name="Ward D."/>
            <person name="Feldgarden M."/>
            <person name="Gevers D."/>
            <person name="Izard J."/>
            <person name="Blanton J.M."/>
            <person name="Mathney J."/>
            <person name="Dewhirst F.E."/>
            <person name="Young S.K."/>
            <person name="Zeng Q."/>
            <person name="Gargeya S."/>
            <person name="Fitzgerald M."/>
            <person name="Haas B."/>
            <person name="Abouelleil A."/>
            <person name="Alvarado L."/>
            <person name="Arachchi H.M."/>
            <person name="Berlin A."/>
            <person name="Chapman S.B."/>
            <person name="Gearin G."/>
            <person name="Goldberg J."/>
            <person name="Griggs A."/>
            <person name="Gujja S."/>
            <person name="Hansen M."/>
            <person name="Heiman D."/>
            <person name="Howarth C."/>
            <person name="Larimer J."/>
            <person name="Lui A."/>
            <person name="MacDonald P.J.P."/>
            <person name="McCowen C."/>
            <person name="Montmayeur A."/>
            <person name="Murphy C."/>
            <person name="Neiman D."/>
            <person name="Pearson M."/>
            <person name="Priest M."/>
            <person name="Roberts A."/>
            <person name="Saif S."/>
            <person name="Shea T."/>
            <person name="Sisk P."/>
            <person name="Stolte C."/>
            <person name="Sykes S."/>
            <person name="Wortman J."/>
            <person name="Nusbaum C."/>
            <person name="Birren B."/>
        </authorList>
    </citation>
    <scope>NUCLEOTIDE SEQUENCE [LARGE SCALE GENOMIC DNA]</scope>
    <source>
        <strain evidence="2 3">OT 569</strain>
    </source>
</reference>
<organism evidence="2 3">
    <name type="scientific">Eggerthia catenaformis OT 569 = DSM 20559</name>
    <dbReference type="NCBI Taxonomy" id="999415"/>
    <lineage>
        <taxon>Bacteria</taxon>
        <taxon>Bacillati</taxon>
        <taxon>Bacillota</taxon>
        <taxon>Erysipelotrichia</taxon>
        <taxon>Erysipelotrichales</taxon>
        <taxon>Coprobacillaceae</taxon>
        <taxon>Eggerthia</taxon>
    </lineage>
</organism>
<dbReference type="InterPro" id="IPR004013">
    <property type="entry name" value="PHP_dom"/>
</dbReference>
<evidence type="ECO:0000259" key="1">
    <source>
        <dbReference type="SMART" id="SM00481"/>
    </source>
</evidence>
<dbReference type="InterPro" id="IPR052018">
    <property type="entry name" value="PHP_domain"/>
</dbReference>
<gene>
    <name evidence="2" type="ORF">HMPREF9943_00910</name>
</gene>
<dbReference type="PANTHER" id="PTHR42924:SF3">
    <property type="entry name" value="POLYMERASE_HISTIDINOL PHOSPHATASE N-TERMINAL DOMAIN-CONTAINING PROTEIN"/>
    <property type="match status" value="1"/>
</dbReference>
<comment type="caution">
    <text evidence="2">The sequence shown here is derived from an EMBL/GenBank/DDBJ whole genome shotgun (WGS) entry which is preliminary data.</text>
</comment>
<dbReference type="BioCyc" id="ECAT999415-HMP:GTTI-933-MONOMER"/>
<keyword evidence="3" id="KW-1185">Reference proteome</keyword>
<protein>
    <recommendedName>
        <fullName evidence="1">Polymerase/histidinol phosphatase N-terminal domain-containing protein</fullName>
    </recommendedName>
</protein>
<proteinExistence type="predicted"/>
<dbReference type="OrthoDB" id="9804333at2"/>
<dbReference type="PANTHER" id="PTHR42924">
    <property type="entry name" value="EXONUCLEASE"/>
    <property type="match status" value="1"/>
</dbReference>
<dbReference type="GO" id="GO:0035312">
    <property type="term" value="F:5'-3' DNA exonuclease activity"/>
    <property type="evidence" value="ECO:0007669"/>
    <property type="project" value="TreeGrafter"/>
</dbReference>
<evidence type="ECO:0000313" key="2">
    <source>
        <dbReference type="EMBL" id="EMD16868.1"/>
    </source>
</evidence>
<dbReference type="Proteomes" id="UP000011758">
    <property type="component" value="Unassembled WGS sequence"/>
</dbReference>
<accession>M2NF82</accession>
<dbReference type="AlphaFoldDB" id="M2NF82"/>
<dbReference type="SMART" id="SM00481">
    <property type="entry name" value="POLIIIAc"/>
    <property type="match status" value="1"/>
</dbReference>
<dbReference type="STRING" id="999415.HMPREF9943_00910"/>
<dbReference type="InterPro" id="IPR016195">
    <property type="entry name" value="Pol/histidinol_Pase-like"/>
</dbReference>
<dbReference type="Gene3D" id="3.20.20.140">
    <property type="entry name" value="Metal-dependent hydrolases"/>
    <property type="match status" value="1"/>
</dbReference>
<dbReference type="RefSeq" id="WP_004802486.1">
    <property type="nucleotide sequence ID" value="NZ_KB446647.1"/>
</dbReference>
<dbReference type="EMBL" id="AGEJ01000013">
    <property type="protein sequence ID" value="EMD16868.1"/>
    <property type="molecule type" value="Genomic_DNA"/>
</dbReference>
<evidence type="ECO:0000313" key="3">
    <source>
        <dbReference type="Proteomes" id="UP000011758"/>
    </source>
</evidence>
<name>M2NF82_9FIRM</name>
<dbReference type="InterPro" id="IPR003141">
    <property type="entry name" value="Pol/His_phosphatase_N"/>
</dbReference>
<dbReference type="SUPFAM" id="SSF89550">
    <property type="entry name" value="PHP domain-like"/>
    <property type="match status" value="1"/>
</dbReference>
<dbReference type="CDD" id="cd07438">
    <property type="entry name" value="PHP_HisPPase_AMP"/>
    <property type="match status" value="1"/>
</dbReference>
<dbReference type="Gene3D" id="1.10.150.650">
    <property type="match status" value="1"/>
</dbReference>
<dbReference type="GO" id="GO:0004534">
    <property type="term" value="F:5'-3' RNA exonuclease activity"/>
    <property type="evidence" value="ECO:0007669"/>
    <property type="project" value="TreeGrafter"/>
</dbReference>
<feature type="domain" description="Polymerase/histidinol phosphatase N-terminal" evidence="1">
    <location>
        <begin position="5"/>
        <end position="69"/>
    </location>
</feature>